<evidence type="ECO:0000313" key="7">
    <source>
        <dbReference type="Proteomes" id="UP000094819"/>
    </source>
</evidence>
<dbReference type="GO" id="GO:0006351">
    <property type="term" value="P:DNA-templated transcription"/>
    <property type="evidence" value="ECO:0007669"/>
    <property type="project" value="InterPro"/>
</dbReference>
<evidence type="ECO:0000259" key="5">
    <source>
        <dbReference type="PROSITE" id="PS50048"/>
    </source>
</evidence>
<feature type="region of interest" description="Disordered" evidence="4">
    <location>
        <begin position="1"/>
        <end position="24"/>
    </location>
</feature>
<keyword evidence="2" id="KW-0479">Metal-binding</keyword>
<evidence type="ECO:0000256" key="2">
    <source>
        <dbReference type="ARBA" id="ARBA00022723"/>
    </source>
</evidence>
<dbReference type="GO" id="GO:0000981">
    <property type="term" value="F:DNA-binding transcription factor activity, RNA polymerase II-specific"/>
    <property type="evidence" value="ECO:0007669"/>
    <property type="project" value="InterPro"/>
</dbReference>
<feature type="region of interest" description="Disordered" evidence="4">
    <location>
        <begin position="66"/>
        <end position="98"/>
    </location>
</feature>
<keyword evidence="7" id="KW-1185">Reference proteome</keyword>
<sequence>MTEQHGDDVPPPSAPRQPETGRKRTRQVLVCMRCKSLKLKCDLEKPCASCKRANLKDGCVYKPWPSEDDIRPAKRKSRARRGSLSAHSSEHRAELHSPLGDRMEQLENTVADLVSQLHSQHSPRPALAPPAPSETQWRHLLDMLPPRDICEDLLDRFELFDIMFRSTHMPSFRRRATCILPGALSIGVRCPPSRSAVDLASPTIFPSHLDDLYRRLVSFTENKSDTKHITLDYVHALSLEGWRSMYDNDMTVAQSWILSGKVANAALFLKLDRDPSELGQAMETFEAEMRRRLWWQVVISDTFVTKYLDIPKSMISLIATSTRMPAAIPDISLEPPNPSLESGIPEWSYINSKIAFTSVLARLGEIKQSHGTVLPREDLRQCISIIDTYEQNLEPHLRANRGAVRLEPPWVYAQACVVSMGSCNTVIQLCQQAMATRLPDDRAFALSLAVERSRSLVTTARAYVDHRLFRWPDCPPLNLWTFGSKVFNAGIMLACSLLSSPRDPGFNLDPDQRLELVDMAIGALAFSIQENQGETLNERALKTLRTWRSKVANGGQELGSGEGLLNPYTGQGVSILEGKTGAVAVEDVWKSFSWDLQYLELFDWSTWLASMMTDACSTTGD</sequence>
<proteinExistence type="predicted"/>
<organism evidence="6 7">
    <name type="scientific">Cryptococcus wingfieldii CBS 7118</name>
    <dbReference type="NCBI Taxonomy" id="1295528"/>
    <lineage>
        <taxon>Eukaryota</taxon>
        <taxon>Fungi</taxon>
        <taxon>Dikarya</taxon>
        <taxon>Basidiomycota</taxon>
        <taxon>Agaricomycotina</taxon>
        <taxon>Tremellomycetes</taxon>
        <taxon>Tremellales</taxon>
        <taxon>Cryptococcaceae</taxon>
        <taxon>Cryptococcus</taxon>
    </lineage>
</organism>
<dbReference type="Gene3D" id="4.10.240.10">
    <property type="entry name" value="Zn(2)-C6 fungal-type DNA-binding domain"/>
    <property type="match status" value="1"/>
</dbReference>
<dbReference type="SMART" id="SM00906">
    <property type="entry name" value="Fungal_trans"/>
    <property type="match status" value="1"/>
</dbReference>
<accession>A0A1E3IJ69</accession>
<dbReference type="AlphaFoldDB" id="A0A1E3IJ69"/>
<dbReference type="GO" id="GO:0003677">
    <property type="term" value="F:DNA binding"/>
    <property type="evidence" value="ECO:0007669"/>
    <property type="project" value="InterPro"/>
</dbReference>
<dbReference type="CDD" id="cd12148">
    <property type="entry name" value="fungal_TF_MHR"/>
    <property type="match status" value="1"/>
</dbReference>
<dbReference type="PANTHER" id="PTHR31001">
    <property type="entry name" value="UNCHARACTERIZED TRANSCRIPTIONAL REGULATORY PROTEIN"/>
    <property type="match status" value="1"/>
</dbReference>
<feature type="domain" description="Zn(2)-C6 fungal-type" evidence="5">
    <location>
        <begin position="30"/>
        <end position="61"/>
    </location>
</feature>
<dbReference type="SMART" id="SM00066">
    <property type="entry name" value="GAL4"/>
    <property type="match status" value="1"/>
</dbReference>
<gene>
    <name evidence="6" type="ORF">L198_06981</name>
</gene>
<dbReference type="PROSITE" id="PS00463">
    <property type="entry name" value="ZN2_CY6_FUNGAL_1"/>
    <property type="match status" value="1"/>
</dbReference>
<keyword evidence="3" id="KW-0539">Nucleus</keyword>
<dbReference type="InterPro" id="IPR001138">
    <property type="entry name" value="Zn2Cys6_DnaBD"/>
</dbReference>
<dbReference type="InterPro" id="IPR007219">
    <property type="entry name" value="XnlR_reg_dom"/>
</dbReference>
<dbReference type="GeneID" id="30196192"/>
<protein>
    <recommendedName>
        <fullName evidence="5">Zn(2)-C6 fungal-type domain-containing protein</fullName>
    </recommendedName>
</protein>
<comment type="caution">
    <text evidence="6">The sequence shown here is derived from an EMBL/GenBank/DDBJ whole genome shotgun (WGS) entry which is preliminary data.</text>
</comment>
<dbReference type="GO" id="GO:0008270">
    <property type="term" value="F:zinc ion binding"/>
    <property type="evidence" value="ECO:0007669"/>
    <property type="project" value="InterPro"/>
</dbReference>
<evidence type="ECO:0000313" key="6">
    <source>
        <dbReference type="EMBL" id="ODN87751.1"/>
    </source>
</evidence>
<feature type="compositionally biased region" description="Basic and acidic residues" evidence="4">
    <location>
        <begin position="88"/>
        <end position="98"/>
    </location>
</feature>
<reference evidence="6 7" key="1">
    <citation type="submission" date="2016-06" db="EMBL/GenBank/DDBJ databases">
        <title>Evolution of pathogenesis and genome organization in the Tremellales.</title>
        <authorList>
            <person name="Cuomo C."/>
            <person name="Litvintseva A."/>
            <person name="Heitman J."/>
            <person name="Chen Y."/>
            <person name="Sun S."/>
            <person name="Springer D."/>
            <person name="Dromer F."/>
            <person name="Young S."/>
            <person name="Zeng Q."/>
            <person name="Chapman S."/>
            <person name="Gujja S."/>
            <person name="Saif S."/>
            <person name="Birren B."/>
        </authorList>
    </citation>
    <scope>NUCLEOTIDE SEQUENCE [LARGE SCALE GENOMIC DNA]</scope>
    <source>
        <strain evidence="6 7">CBS 7118</strain>
    </source>
</reference>
<dbReference type="GO" id="GO:0005634">
    <property type="term" value="C:nucleus"/>
    <property type="evidence" value="ECO:0007669"/>
    <property type="project" value="UniProtKB-SubCell"/>
</dbReference>
<evidence type="ECO:0000256" key="3">
    <source>
        <dbReference type="ARBA" id="ARBA00023242"/>
    </source>
</evidence>
<dbReference type="PROSITE" id="PS50048">
    <property type="entry name" value="ZN2_CY6_FUNGAL_2"/>
    <property type="match status" value="1"/>
</dbReference>
<dbReference type="InterPro" id="IPR036864">
    <property type="entry name" value="Zn2-C6_fun-type_DNA-bd_sf"/>
</dbReference>
<dbReference type="SUPFAM" id="SSF57701">
    <property type="entry name" value="Zn2/Cys6 DNA-binding domain"/>
    <property type="match status" value="1"/>
</dbReference>
<evidence type="ECO:0000256" key="4">
    <source>
        <dbReference type="SAM" id="MobiDB-lite"/>
    </source>
</evidence>
<dbReference type="OrthoDB" id="4934715at2759"/>
<evidence type="ECO:0000256" key="1">
    <source>
        <dbReference type="ARBA" id="ARBA00004123"/>
    </source>
</evidence>
<comment type="subcellular location">
    <subcellularLocation>
        <location evidence="1">Nucleus</location>
    </subcellularLocation>
</comment>
<name>A0A1E3IJ69_9TREE</name>
<dbReference type="RefSeq" id="XP_019029094.1">
    <property type="nucleotide sequence ID" value="XM_019179000.1"/>
</dbReference>
<dbReference type="Proteomes" id="UP000094819">
    <property type="component" value="Unassembled WGS sequence"/>
</dbReference>
<dbReference type="EMBL" id="AWGH01000027">
    <property type="protein sequence ID" value="ODN87751.1"/>
    <property type="molecule type" value="Genomic_DNA"/>
</dbReference>
<dbReference type="CDD" id="cd00067">
    <property type="entry name" value="GAL4"/>
    <property type="match status" value="1"/>
</dbReference>
<dbReference type="Pfam" id="PF04082">
    <property type="entry name" value="Fungal_trans"/>
    <property type="match status" value="1"/>
</dbReference>
<dbReference type="PANTHER" id="PTHR31001:SF89">
    <property type="entry name" value="ZN(2)-C6 FUNGAL-TYPE DOMAIN-CONTAINING PROTEIN"/>
    <property type="match status" value="1"/>
</dbReference>
<dbReference type="InterPro" id="IPR050613">
    <property type="entry name" value="Sec_Metabolite_Reg"/>
</dbReference>
<dbReference type="Pfam" id="PF00172">
    <property type="entry name" value="Zn_clus"/>
    <property type="match status" value="1"/>
</dbReference>